<dbReference type="GO" id="GO:0016491">
    <property type="term" value="F:oxidoreductase activity"/>
    <property type="evidence" value="ECO:0007669"/>
    <property type="project" value="InterPro"/>
</dbReference>
<dbReference type="Proteomes" id="UP000637578">
    <property type="component" value="Unassembled WGS sequence"/>
</dbReference>
<dbReference type="NCBIfam" id="TIGR00026">
    <property type="entry name" value="hi_GC_TIGR00026"/>
    <property type="match status" value="1"/>
</dbReference>
<gene>
    <name evidence="3" type="ORF">GCM10012275_29260</name>
</gene>
<evidence type="ECO:0000313" key="3">
    <source>
        <dbReference type="EMBL" id="GGM56320.1"/>
    </source>
</evidence>
<proteinExistence type="inferred from homology"/>
<dbReference type="GO" id="GO:0005886">
    <property type="term" value="C:plasma membrane"/>
    <property type="evidence" value="ECO:0007669"/>
    <property type="project" value="TreeGrafter"/>
</dbReference>
<comment type="similarity">
    <text evidence="1">Belongs to the F420H(2)-dependent quinone reductase family.</text>
</comment>
<dbReference type="GO" id="GO:0070967">
    <property type="term" value="F:coenzyme F420 binding"/>
    <property type="evidence" value="ECO:0007669"/>
    <property type="project" value="TreeGrafter"/>
</dbReference>
<dbReference type="EMBL" id="BMMK01000012">
    <property type="protein sequence ID" value="GGM56320.1"/>
    <property type="molecule type" value="Genomic_DNA"/>
</dbReference>
<comment type="caution">
    <text evidence="3">The sequence shown here is derived from an EMBL/GenBank/DDBJ whole genome shotgun (WGS) entry which is preliminary data.</text>
</comment>
<comment type="catalytic activity">
    <reaction evidence="2">
        <text>oxidized coenzyme F420-(gamma-L-Glu)(n) + a quinol + H(+) = reduced coenzyme F420-(gamma-L-Glu)(n) + a quinone</text>
        <dbReference type="Rhea" id="RHEA:39663"/>
        <dbReference type="Rhea" id="RHEA-COMP:12939"/>
        <dbReference type="Rhea" id="RHEA-COMP:14378"/>
        <dbReference type="ChEBI" id="CHEBI:15378"/>
        <dbReference type="ChEBI" id="CHEBI:24646"/>
        <dbReference type="ChEBI" id="CHEBI:132124"/>
        <dbReference type="ChEBI" id="CHEBI:133980"/>
        <dbReference type="ChEBI" id="CHEBI:139511"/>
    </reaction>
</comment>
<accession>A0A8J3CD34</accession>
<sequence>MSLLMKLGQRLGQQEWLASVGRKLVPLDLVVQRRTRGRVSLLGLVGIPPVVLTTTGRRSGKPREVPLLPVKFRNGYLVTGSNWGQAHHPAWSENLLAHPDAEILLRGRRIPVRGRLLEGAERAEAWAAITKVWPGYDTYDERSGDRQIRVFLLEPR</sequence>
<reference evidence="3" key="2">
    <citation type="submission" date="2020-09" db="EMBL/GenBank/DDBJ databases">
        <authorList>
            <person name="Sun Q."/>
            <person name="Zhou Y."/>
        </authorList>
    </citation>
    <scope>NUCLEOTIDE SEQUENCE</scope>
    <source>
        <strain evidence="3">CGMCC 4.5737</strain>
    </source>
</reference>
<protein>
    <submittedName>
        <fullName evidence="3">Uncharacterized protein</fullName>
    </submittedName>
</protein>
<evidence type="ECO:0000313" key="4">
    <source>
        <dbReference type="Proteomes" id="UP000637578"/>
    </source>
</evidence>
<dbReference type="PANTHER" id="PTHR39428">
    <property type="entry name" value="F420H(2)-DEPENDENT QUINONE REDUCTASE RV1261C"/>
    <property type="match status" value="1"/>
</dbReference>
<evidence type="ECO:0000256" key="2">
    <source>
        <dbReference type="ARBA" id="ARBA00049106"/>
    </source>
</evidence>
<name>A0A8J3CD34_9PSEU</name>
<organism evidence="3 4">
    <name type="scientific">Longimycelium tulufanense</name>
    <dbReference type="NCBI Taxonomy" id="907463"/>
    <lineage>
        <taxon>Bacteria</taxon>
        <taxon>Bacillati</taxon>
        <taxon>Actinomycetota</taxon>
        <taxon>Actinomycetes</taxon>
        <taxon>Pseudonocardiales</taxon>
        <taxon>Pseudonocardiaceae</taxon>
        <taxon>Longimycelium</taxon>
    </lineage>
</organism>
<dbReference type="SUPFAM" id="SSF50475">
    <property type="entry name" value="FMN-binding split barrel"/>
    <property type="match status" value="1"/>
</dbReference>
<dbReference type="PANTHER" id="PTHR39428:SF3">
    <property type="entry name" value="DEAZAFLAVIN-DEPENDENT NITROREDUCTASE"/>
    <property type="match status" value="1"/>
</dbReference>
<dbReference type="InterPro" id="IPR012349">
    <property type="entry name" value="Split_barrel_FMN-bd"/>
</dbReference>
<dbReference type="Gene3D" id="2.30.110.10">
    <property type="entry name" value="Electron Transport, Fmn-binding Protein, Chain A"/>
    <property type="match status" value="1"/>
</dbReference>
<dbReference type="AlphaFoldDB" id="A0A8J3CD34"/>
<evidence type="ECO:0000256" key="1">
    <source>
        <dbReference type="ARBA" id="ARBA00008710"/>
    </source>
</evidence>
<keyword evidence="4" id="KW-1185">Reference proteome</keyword>
<reference evidence="3" key="1">
    <citation type="journal article" date="2014" name="Int. J. Syst. Evol. Microbiol.">
        <title>Complete genome sequence of Corynebacterium casei LMG S-19264T (=DSM 44701T), isolated from a smear-ripened cheese.</title>
        <authorList>
            <consortium name="US DOE Joint Genome Institute (JGI-PGF)"/>
            <person name="Walter F."/>
            <person name="Albersmeier A."/>
            <person name="Kalinowski J."/>
            <person name="Ruckert C."/>
        </authorList>
    </citation>
    <scope>NUCLEOTIDE SEQUENCE</scope>
    <source>
        <strain evidence="3">CGMCC 4.5737</strain>
    </source>
</reference>
<dbReference type="RefSeq" id="WP_189057952.1">
    <property type="nucleotide sequence ID" value="NZ_BMMK01000012.1"/>
</dbReference>
<dbReference type="Pfam" id="PF04075">
    <property type="entry name" value="F420H2_quin_red"/>
    <property type="match status" value="1"/>
</dbReference>
<dbReference type="InterPro" id="IPR004378">
    <property type="entry name" value="F420H2_quin_Rdtase"/>
</dbReference>